<feature type="transmembrane region" description="Helical" evidence="1">
    <location>
        <begin position="232"/>
        <end position="254"/>
    </location>
</feature>
<dbReference type="GO" id="GO:0140359">
    <property type="term" value="F:ABC-type transporter activity"/>
    <property type="evidence" value="ECO:0007669"/>
    <property type="project" value="InterPro"/>
</dbReference>
<feature type="transmembrane region" description="Helical" evidence="1">
    <location>
        <begin position="17"/>
        <end position="36"/>
    </location>
</feature>
<dbReference type="PANTHER" id="PTHR37305">
    <property type="entry name" value="INTEGRAL MEMBRANE PROTEIN-RELATED"/>
    <property type="match status" value="1"/>
</dbReference>
<sequence length="261" mass="28702">MFSKTIFKQTLKANFKLWLIFTIIMSVFSGVLIAVFDPKTISSMSDMVKDTPLANMLGSTSFLGMLSQTFYSMQGVILPLIFVIMTANSLIASQVDRGSMAYLLSTPIKRSTVVRTQAIYLVTSLIAMFTILSIVGVISVQAFQSDIDFNISDLIMLNVGLFLLMFATSSISFLFSCIFNLSKNSLAFGAGIPLAFFLFELMGKVDSSLEGFKYISLNTLFDTDAIINNGDYSIQFTLLGVIGIGLYAIGIRVFKEKDLPL</sequence>
<proteinExistence type="predicted"/>
<reference evidence="2 3" key="1">
    <citation type="submission" date="2016-10" db="EMBL/GenBank/DDBJ databases">
        <title>Paenibacillus species isolates.</title>
        <authorList>
            <person name="Beno S.M."/>
        </authorList>
    </citation>
    <scope>NUCLEOTIDE SEQUENCE [LARGE SCALE GENOMIC DNA]</scope>
    <source>
        <strain evidence="2 3">FSL H7-0710</strain>
    </source>
</reference>
<keyword evidence="1" id="KW-0812">Transmembrane</keyword>
<dbReference type="AlphaFoldDB" id="A0A1R0XJG4"/>
<dbReference type="GO" id="GO:0005886">
    <property type="term" value="C:plasma membrane"/>
    <property type="evidence" value="ECO:0007669"/>
    <property type="project" value="UniProtKB-SubCell"/>
</dbReference>
<dbReference type="EMBL" id="MPTC01000044">
    <property type="protein sequence ID" value="OMD35147.1"/>
    <property type="molecule type" value="Genomic_DNA"/>
</dbReference>
<dbReference type="Pfam" id="PF12679">
    <property type="entry name" value="ABC2_membrane_2"/>
    <property type="match status" value="1"/>
</dbReference>
<evidence type="ECO:0000313" key="2">
    <source>
        <dbReference type="EMBL" id="OMD35147.1"/>
    </source>
</evidence>
<keyword evidence="1" id="KW-0472">Membrane</keyword>
<accession>A0A1R0XJG4</accession>
<protein>
    <recommendedName>
        <fullName evidence="4">ABC transporter permease</fullName>
    </recommendedName>
</protein>
<comment type="caution">
    <text evidence="2">The sequence shown here is derived from an EMBL/GenBank/DDBJ whole genome shotgun (WGS) entry which is preliminary data.</text>
</comment>
<dbReference type="PANTHER" id="PTHR37305:SF2">
    <property type="entry name" value="BACITRACIN TRANSPORT PERMEASE PROTEIN BCRB"/>
    <property type="match status" value="1"/>
</dbReference>
<feature type="transmembrane region" description="Helical" evidence="1">
    <location>
        <begin position="70"/>
        <end position="91"/>
    </location>
</feature>
<feature type="transmembrane region" description="Helical" evidence="1">
    <location>
        <begin position="155"/>
        <end position="179"/>
    </location>
</feature>
<name>A0A1R0XJG4_9BACL</name>
<dbReference type="RefSeq" id="WP_042127687.1">
    <property type="nucleotide sequence ID" value="NZ_MPTC01000044.1"/>
</dbReference>
<feature type="transmembrane region" description="Helical" evidence="1">
    <location>
        <begin position="118"/>
        <end position="143"/>
    </location>
</feature>
<evidence type="ECO:0008006" key="4">
    <source>
        <dbReference type="Google" id="ProtNLM"/>
    </source>
</evidence>
<gene>
    <name evidence="2" type="ORF">BSK52_27660</name>
</gene>
<organism evidence="2 3">
    <name type="scientific">Paenibacillus odorifer</name>
    <dbReference type="NCBI Taxonomy" id="189426"/>
    <lineage>
        <taxon>Bacteria</taxon>
        <taxon>Bacillati</taxon>
        <taxon>Bacillota</taxon>
        <taxon>Bacilli</taxon>
        <taxon>Bacillales</taxon>
        <taxon>Paenibacillaceae</taxon>
        <taxon>Paenibacillus</taxon>
    </lineage>
</organism>
<evidence type="ECO:0000256" key="1">
    <source>
        <dbReference type="SAM" id="Phobius"/>
    </source>
</evidence>
<dbReference type="OrthoDB" id="66636at2"/>
<feature type="transmembrane region" description="Helical" evidence="1">
    <location>
        <begin position="186"/>
        <end position="203"/>
    </location>
</feature>
<dbReference type="Proteomes" id="UP000187439">
    <property type="component" value="Unassembled WGS sequence"/>
</dbReference>
<evidence type="ECO:0000313" key="3">
    <source>
        <dbReference type="Proteomes" id="UP000187439"/>
    </source>
</evidence>
<keyword evidence="1" id="KW-1133">Transmembrane helix</keyword>